<evidence type="ECO:0000256" key="1">
    <source>
        <dbReference type="SAM" id="Phobius"/>
    </source>
</evidence>
<proteinExistence type="predicted"/>
<feature type="signal peptide" evidence="2">
    <location>
        <begin position="1"/>
        <end position="27"/>
    </location>
</feature>
<dbReference type="Proteomes" id="UP000318571">
    <property type="component" value="Chromosome 6"/>
</dbReference>
<keyword evidence="1" id="KW-1133">Transmembrane helix</keyword>
<feature type="transmembrane region" description="Helical" evidence="1">
    <location>
        <begin position="128"/>
        <end position="161"/>
    </location>
</feature>
<keyword evidence="2" id="KW-0732">Signal</keyword>
<name>A0A553PNQ2_TIGCA</name>
<reference evidence="3 4" key="1">
    <citation type="journal article" date="2018" name="Nat. Ecol. Evol.">
        <title>Genomic signatures of mitonuclear coevolution across populations of Tigriopus californicus.</title>
        <authorList>
            <person name="Barreto F.S."/>
            <person name="Watson E.T."/>
            <person name="Lima T.G."/>
            <person name="Willett C.S."/>
            <person name="Edmands S."/>
            <person name="Li W."/>
            <person name="Burton R.S."/>
        </authorList>
    </citation>
    <scope>NUCLEOTIDE SEQUENCE [LARGE SCALE GENOMIC DNA]</scope>
    <source>
        <strain evidence="3 4">San Diego</strain>
    </source>
</reference>
<comment type="caution">
    <text evidence="3">The sequence shown here is derived from an EMBL/GenBank/DDBJ whole genome shotgun (WGS) entry which is preliminary data.</text>
</comment>
<sequence>MAVANSISVSSVAFICFLTLETGNVHAHVKVLSSTCMIQLDTFASWLKCPNDDLAQGHDGLRNSLEKVFCCGPLRNRHCCPLSEKMSEDPRFDPQNYREDLAFEDKYDVYVDKNHDDIPVDRRGGRFWMYLLAFSLILSFTAISMYFFGAVIWMTITAALWCCFGCKESSKMESNETGFKRNKQSKQEEEQLVHVVPRKTYNTIRATSHVDLYTQAPPKYEYQV</sequence>
<dbReference type="EMBL" id="VCGU01000002">
    <property type="protein sequence ID" value="TRY79314.1"/>
    <property type="molecule type" value="Genomic_DNA"/>
</dbReference>
<feature type="chain" id="PRO_5021889033" evidence="2">
    <location>
        <begin position="28"/>
        <end position="224"/>
    </location>
</feature>
<evidence type="ECO:0000313" key="3">
    <source>
        <dbReference type="EMBL" id="TRY79314.1"/>
    </source>
</evidence>
<evidence type="ECO:0000313" key="4">
    <source>
        <dbReference type="Proteomes" id="UP000318571"/>
    </source>
</evidence>
<keyword evidence="4" id="KW-1185">Reference proteome</keyword>
<keyword evidence="1" id="KW-0472">Membrane</keyword>
<gene>
    <name evidence="3" type="ORF">TCAL_02001</name>
</gene>
<accession>A0A553PNQ2</accession>
<keyword evidence="1" id="KW-0812">Transmembrane</keyword>
<evidence type="ECO:0000256" key="2">
    <source>
        <dbReference type="SAM" id="SignalP"/>
    </source>
</evidence>
<organism evidence="3 4">
    <name type="scientific">Tigriopus californicus</name>
    <name type="common">Marine copepod</name>
    <dbReference type="NCBI Taxonomy" id="6832"/>
    <lineage>
        <taxon>Eukaryota</taxon>
        <taxon>Metazoa</taxon>
        <taxon>Ecdysozoa</taxon>
        <taxon>Arthropoda</taxon>
        <taxon>Crustacea</taxon>
        <taxon>Multicrustacea</taxon>
        <taxon>Hexanauplia</taxon>
        <taxon>Copepoda</taxon>
        <taxon>Harpacticoida</taxon>
        <taxon>Harpacticidae</taxon>
        <taxon>Tigriopus</taxon>
    </lineage>
</organism>
<dbReference type="AlphaFoldDB" id="A0A553PNQ2"/>
<protein>
    <submittedName>
        <fullName evidence="3">Uncharacterized protein</fullName>
    </submittedName>
</protein>